<sequence>MADVSQHQLLLSECYRGSSPRSASTPGPAAPDSPANSASGRFSASPSVAAALLSPSISGANCFSSNYHYSPYHHHHHGMSQHPAALGLMGSFLSVGSYPYAALAAAAAAAAAGMAGHLAPPLAPPPLLHPLSRIRQSSPTSQSVSRVLPFSVENILKPEFGRNQSTTESTPTETGDNQESGQVEIKPLNREAIKRTASVAAITSPSLGNKRVKSSSTSVSPPLMNKKTPPVSIKADPADLSGRTSSCTDSSSFSSGEGSSNGKDGEQSTGSTELPTDPTKMTDPAKWPAWIFCTRYSDRPSSGPRLRRTKKDRNAEEKRPRTAFTSEQLARLKNEFTENRYLNEKRRQELANELQLHENQIKIWFQNKRAKIKKTTGQKNPLALQLMAQGLYNHSTVPVGEEEEDEEFYASQQHQQQREQLSE</sequence>
<dbReference type="GO" id="GO:0009653">
    <property type="term" value="P:anatomical structure morphogenesis"/>
    <property type="evidence" value="ECO:0007669"/>
    <property type="project" value="UniProtKB-ARBA"/>
</dbReference>
<dbReference type="PROSITE" id="PS50071">
    <property type="entry name" value="HOMEOBOX_2"/>
    <property type="match status" value="1"/>
</dbReference>
<dbReference type="GO" id="GO:0005634">
    <property type="term" value="C:nucleus"/>
    <property type="evidence" value="ECO:0007669"/>
    <property type="project" value="UniProtKB-SubCell"/>
</dbReference>
<dbReference type="PRINTS" id="PR00026">
    <property type="entry name" value="ENGRAILED"/>
</dbReference>
<evidence type="ECO:0000256" key="3">
    <source>
        <dbReference type="ARBA" id="ARBA00023125"/>
    </source>
</evidence>
<proteinExistence type="inferred from homology"/>
<dbReference type="OrthoDB" id="6159439at2759"/>
<comment type="caution">
    <text evidence="11">The sequence shown here is derived from an EMBL/GenBank/DDBJ whole genome shotgun (WGS) entry which is preliminary data.</text>
</comment>
<evidence type="ECO:0000256" key="5">
    <source>
        <dbReference type="ARBA" id="ARBA00023242"/>
    </source>
</evidence>
<dbReference type="Pfam" id="PF10525">
    <property type="entry name" value="Engrail_1_C_sig"/>
    <property type="match status" value="1"/>
</dbReference>
<comment type="similarity">
    <text evidence="8">Belongs to the Engrailed homeobox family.</text>
</comment>
<dbReference type="InterPro" id="IPR020479">
    <property type="entry name" value="HD_metazoa"/>
</dbReference>
<dbReference type="InterPro" id="IPR001356">
    <property type="entry name" value="HD"/>
</dbReference>
<dbReference type="PROSITE" id="PS00033">
    <property type="entry name" value="ENGRAILED"/>
    <property type="match status" value="1"/>
</dbReference>
<keyword evidence="5 6" id="KW-0539">Nucleus</keyword>
<dbReference type="Proteomes" id="UP000789390">
    <property type="component" value="Unassembled WGS sequence"/>
</dbReference>
<feature type="compositionally biased region" description="Low complexity" evidence="9">
    <location>
        <begin position="241"/>
        <end position="262"/>
    </location>
</feature>
<dbReference type="PROSITE" id="PS00027">
    <property type="entry name" value="HOMEOBOX_1"/>
    <property type="match status" value="1"/>
</dbReference>
<feature type="region of interest" description="Disordered" evidence="9">
    <location>
        <begin position="16"/>
        <end position="40"/>
    </location>
</feature>
<feature type="compositionally biased region" description="Low complexity" evidence="9">
    <location>
        <begin position="26"/>
        <end position="40"/>
    </location>
</feature>
<dbReference type="Pfam" id="PF00046">
    <property type="entry name" value="Homeodomain"/>
    <property type="match status" value="1"/>
</dbReference>
<evidence type="ECO:0000256" key="9">
    <source>
        <dbReference type="SAM" id="MobiDB-lite"/>
    </source>
</evidence>
<feature type="region of interest" description="Disordered" evidence="9">
    <location>
        <begin position="298"/>
        <end position="323"/>
    </location>
</feature>
<dbReference type="GO" id="GO:0000981">
    <property type="term" value="F:DNA-binding transcription factor activity, RNA polymerase II-specific"/>
    <property type="evidence" value="ECO:0007669"/>
    <property type="project" value="InterPro"/>
</dbReference>
<evidence type="ECO:0000313" key="12">
    <source>
        <dbReference type="Proteomes" id="UP000789390"/>
    </source>
</evidence>
<evidence type="ECO:0000313" key="11">
    <source>
        <dbReference type="EMBL" id="CAH0099963.1"/>
    </source>
</evidence>
<dbReference type="InterPro" id="IPR019737">
    <property type="entry name" value="Homeobox-engrailed_CS"/>
</dbReference>
<dbReference type="CDD" id="cd00086">
    <property type="entry name" value="homeodomain"/>
    <property type="match status" value="1"/>
</dbReference>
<keyword evidence="12" id="KW-1185">Reference proteome</keyword>
<evidence type="ECO:0000256" key="7">
    <source>
        <dbReference type="RuleBase" id="RU000682"/>
    </source>
</evidence>
<dbReference type="PANTHER" id="PTHR24341">
    <property type="entry name" value="HOMEOBOX PROTEIN ENGRAILED"/>
    <property type="match status" value="1"/>
</dbReference>
<feature type="domain" description="Homeobox" evidence="10">
    <location>
        <begin position="315"/>
        <end position="375"/>
    </location>
</feature>
<evidence type="ECO:0000256" key="2">
    <source>
        <dbReference type="ARBA" id="ARBA00022473"/>
    </source>
</evidence>
<dbReference type="InterPro" id="IPR019549">
    <property type="entry name" value="Homeobox-engrailed_C-terminal"/>
</dbReference>
<dbReference type="FunFam" id="1.10.10.60:FF:000189">
    <property type="entry name" value="Homeobox protein engrailed-like"/>
    <property type="match status" value="1"/>
</dbReference>
<dbReference type="InterPro" id="IPR009057">
    <property type="entry name" value="Homeodomain-like_sf"/>
</dbReference>
<dbReference type="SMART" id="SM00389">
    <property type="entry name" value="HOX"/>
    <property type="match status" value="1"/>
</dbReference>
<comment type="subcellular location">
    <subcellularLocation>
        <location evidence="1 6 7">Nucleus</location>
    </subcellularLocation>
</comment>
<keyword evidence="2" id="KW-0217">Developmental protein</keyword>
<feature type="region of interest" description="Disordered" evidence="9">
    <location>
        <begin position="398"/>
        <end position="423"/>
    </location>
</feature>
<dbReference type="GO" id="GO:0030182">
    <property type="term" value="P:neuron differentiation"/>
    <property type="evidence" value="ECO:0007669"/>
    <property type="project" value="TreeGrafter"/>
</dbReference>
<dbReference type="InterPro" id="IPR000747">
    <property type="entry name" value="HD_engrailed"/>
</dbReference>
<evidence type="ECO:0000256" key="6">
    <source>
        <dbReference type="PROSITE-ProRule" id="PRU00108"/>
    </source>
</evidence>
<feature type="compositionally biased region" description="Polar residues" evidence="9">
    <location>
        <begin position="162"/>
        <end position="181"/>
    </location>
</feature>
<evidence type="ECO:0000256" key="1">
    <source>
        <dbReference type="ARBA" id="ARBA00004123"/>
    </source>
</evidence>
<dbReference type="PANTHER" id="PTHR24341:SF6">
    <property type="entry name" value="HOMEOBOX PROTEIN INVECTED"/>
    <property type="match status" value="1"/>
</dbReference>
<dbReference type="EMBL" id="CAKKLH010000028">
    <property type="protein sequence ID" value="CAH0099963.1"/>
    <property type="molecule type" value="Genomic_DNA"/>
</dbReference>
<dbReference type="PRINTS" id="PR00024">
    <property type="entry name" value="HOMEOBOX"/>
</dbReference>
<name>A0A8J2RHZ1_9CRUS</name>
<dbReference type="InterPro" id="IPR017970">
    <property type="entry name" value="Homeobox_CS"/>
</dbReference>
<feature type="region of interest" description="Disordered" evidence="9">
    <location>
        <begin position="204"/>
        <end position="283"/>
    </location>
</feature>
<evidence type="ECO:0000256" key="8">
    <source>
        <dbReference type="RuleBase" id="RU510713"/>
    </source>
</evidence>
<dbReference type="AlphaFoldDB" id="A0A8J2RHZ1"/>
<dbReference type="InterPro" id="IPR050720">
    <property type="entry name" value="Engrailed_Homeobox_TFs"/>
</dbReference>
<dbReference type="Gene3D" id="1.10.10.60">
    <property type="entry name" value="Homeodomain-like"/>
    <property type="match status" value="1"/>
</dbReference>
<keyword evidence="3 6" id="KW-0238">DNA-binding</keyword>
<dbReference type="GO" id="GO:0000978">
    <property type="term" value="F:RNA polymerase II cis-regulatory region sequence-specific DNA binding"/>
    <property type="evidence" value="ECO:0007669"/>
    <property type="project" value="TreeGrafter"/>
</dbReference>
<reference evidence="11" key="1">
    <citation type="submission" date="2021-11" db="EMBL/GenBank/DDBJ databases">
        <authorList>
            <person name="Schell T."/>
        </authorList>
    </citation>
    <scope>NUCLEOTIDE SEQUENCE</scope>
    <source>
        <strain evidence="11">M5</strain>
    </source>
</reference>
<protein>
    <recommendedName>
        <fullName evidence="8">Homeobox protein engrailed-like</fullName>
    </recommendedName>
</protein>
<feature type="region of interest" description="Disordered" evidence="9">
    <location>
        <begin position="158"/>
        <end position="184"/>
    </location>
</feature>
<evidence type="ECO:0000259" key="10">
    <source>
        <dbReference type="PROSITE" id="PS50071"/>
    </source>
</evidence>
<organism evidence="11 12">
    <name type="scientific">Daphnia galeata</name>
    <dbReference type="NCBI Taxonomy" id="27404"/>
    <lineage>
        <taxon>Eukaryota</taxon>
        <taxon>Metazoa</taxon>
        <taxon>Ecdysozoa</taxon>
        <taxon>Arthropoda</taxon>
        <taxon>Crustacea</taxon>
        <taxon>Branchiopoda</taxon>
        <taxon>Diplostraca</taxon>
        <taxon>Cladocera</taxon>
        <taxon>Anomopoda</taxon>
        <taxon>Daphniidae</taxon>
        <taxon>Daphnia</taxon>
    </lineage>
</organism>
<gene>
    <name evidence="11" type="ORF">DGAL_LOCUS2134</name>
</gene>
<dbReference type="SUPFAM" id="SSF46689">
    <property type="entry name" value="Homeodomain-like"/>
    <property type="match status" value="1"/>
</dbReference>
<evidence type="ECO:0000256" key="4">
    <source>
        <dbReference type="ARBA" id="ARBA00023155"/>
    </source>
</evidence>
<keyword evidence="4 6" id="KW-0371">Homeobox</keyword>
<accession>A0A8J2RHZ1</accession>
<feature type="DNA-binding region" description="Homeobox" evidence="6">
    <location>
        <begin position="317"/>
        <end position="376"/>
    </location>
</feature>